<comment type="subcellular location">
    <subcellularLocation>
        <location evidence="1">Cell membrane</location>
    </subcellularLocation>
    <subcellularLocation>
        <location evidence="2">Cell surface</location>
    </subcellularLocation>
</comment>
<dbReference type="VEuPathDB" id="PlasmoDB:PRELSG_0413700"/>
<evidence type="ECO:0000256" key="4">
    <source>
        <dbReference type="ARBA" id="ARBA00022729"/>
    </source>
</evidence>
<dbReference type="Gene3D" id="2.60.40.2860">
    <property type="match status" value="7"/>
</dbReference>
<sequence>MHKKKIIYYFYIYGIFILIFLNYDNIINLLKKNIFYKHNNEVNGFKSFSENDNYNNNIIRNSSINNKLYEYIPYLSLYINKYICDIYSYIFGDLKKIKNNDYYHKKDILSEKSFYLATTRYATNTRKLSISEENVDLKPYVKSGERNETVVNLHEYFTGNNKRKNNNNEIVVDTSEKFHRVVIICFKPSLTYSHIITRPSDAFHHFLEENNKVTSTEDIYPIPFFQDEGNWGLKNVLSRGVIEFMIPPFSLQLIDIMITCSNNEINETYTFEDLIKVRIRIPRNTRKILGVSTDEKDKDIFEKIVQDDINDYTFRSYHNRILGLKLEDAELDPFDCFRTVYEDDKRVHLHVAFEFIKCLNLDRKNIKLRFFFLLEEFSEEEINFSCSFTYKKKKKKVTFGKGDTTTLKEMYFLEDDKNEYQYYNGAPYKICNFEYKAGYNVQVCERTISEFTLFVYNCEMTKKSKVLNVEPFTTIRYLNDTYPINKFSDITLFTKDIDITDIEKKFPKSKFFMTSYIDHGPYPLVIECSIPHGKSKFQKASILLHLRTNIQKKNASFCDFTNSRNYSFLNSYYEGDSCNIITSANTAFGFKCPEGSIKKPDNCFSEVYQSGKIYKLKDKSGKNLVIYSIKQKNFALAAFHNHISKSYEFECHCVDKSNEQKIIKKIFVKYVNHDELYDYNIYDTISHKSLIKNPEKTHLCDFVNNESVLEPKNKKPKSYVCVIHPKPLEYVALNCPISLVDEENEKKISELSIMKGEKDAEDINIYLKKRNIYSNLTHLPKNAPLHVIDKNALDVVDINKIIPGVLVKNIINMKITDVEEKGDASDSLDVDHLQQGNKLYEKYLGLENNIENGFFIFQIPPYLKRNQTIEFACINNQTKKNGNLGNIGIMTVYLRSSGSIVEGCYFYKNNPENTYLKKSIKVGSGEDCVIKSDGEIEYIGIACPAEKKLFLTPPECFLETYDKSDVPIRITEYDKNFKSFSNDKGISYLKIPQSFLGYVNLFCYCNTKEEETLIKENKINIELNVSNIGVSEIKTIDHTYEPDFLIGKEYANKKSSDIVRKKHICDFTKKESSLDPYNELLIIHSCFLELEDNLNMIEIKCPKNVKSDKKARGKEPREDSLDHFEDLEESEEEEIKKYEKMKYIPNKFDDELSNYNKKIKMEDILPGIIILDKNRTFAEKGNFSFVSPLIVENDVTLKLNCDNSETIIGNKKGRKGTIVIKISKNTTNKDFYGCDFSGNSKKTFYYSSVYDLKKKSETCEIDLKENMIVSLNCPYGKINPNNCFRNVYIKSNMEEEVKEKIENIFNEVKIVNANHLTNNSPTFLIISKITKQELNFYCTCEHYESKNIGTLLVKNKENLIFSKKYDETKTVFIEVSPYYFKDTYICDFTEHNYSISLNKEVDITNILKKYMNDILLYQHDEFLHFSLNLKLRKESMKKKYINYLKRKIEELEKKPYNEREYADNIIIYRCNIDLSSFDQLIVKCPSKNIDDSQNYLYNIAYSSNLGLNENTMLKGLSNTLYGTLLINKSHNTSFFEKGELEIIISPYADSSKAINFSCENVQKDGTGKIGSASIFIKKNDNKILGCDFIDVSNESNDSFYHESSESRRNKNNSFEFEIELVEGKSIYCNIEAIENDIVGFSCPYNFITSPQNCFETVQKEGLDKELEIHKLEQLVKGVRILNNEIYKYNFTPSYIILPKKIKKSLTIFCTCNSVKQIKTGIIQLNIIGDDLNNWFKKEITHNIYAFEKKDYFYDFSSGPLNISSENVLSLSPSILSSYDSSSINKDHYEETKIGTEKINNLRKSQKVKFPYNLSSYKRNTSEYNNILHGVPVTAQDRDPDEEEKEEEEEEDEEEEDEEEEVEEDEEEEEEENVLNPLRTKHVFEISVAASEFSKIKIICPLRNSLYYRQSKISPENFFEYVYVLESETTKRKKKRLENDELLTEIVEGSTEMKDEENRLREAIMEKEEKKVVYDDFGNKIIISIKSEKPKATVEDIDKLNENEELPDTKKDVLIMKNIHEVISFVTYKREISEKKYIGTLNVSPLLLNEATFFVSCDNSLTLNESKRGKTGIVKIHIKPNYLKMHGCDFVGDYSSHFYFSGKWENLPNNYICEIKVEDDTLIGLACPSHTTMHPSDCFENVIKDDEIYKKDVLIESKNTFLFKKSDRPILSFIHIKRVISNYFTCKCYDNVNGEYKELSMKILYEPYVMGTPKVNLEKPNIQYKDIDLSLLNE</sequence>
<evidence type="ECO:0000256" key="1">
    <source>
        <dbReference type="ARBA" id="ARBA00004236"/>
    </source>
</evidence>
<evidence type="ECO:0000256" key="9">
    <source>
        <dbReference type="SAM" id="Coils"/>
    </source>
</evidence>
<proteinExistence type="predicted"/>
<evidence type="ECO:0000256" key="6">
    <source>
        <dbReference type="ARBA" id="ARBA00023136"/>
    </source>
</evidence>
<evidence type="ECO:0000256" key="8">
    <source>
        <dbReference type="ARBA" id="ARBA00023180"/>
    </source>
</evidence>
<keyword evidence="8" id="KW-0325">Glycoprotein</keyword>
<keyword evidence="5" id="KW-0677">Repeat</keyword>
<keyword evidence="4" id="KW-0732">Signal</keyword>
<dbReference type="PANTHER" id="PTHR38796">
    <property type="match status" value="1"/>
</dbReference>
<dbReference type="SMART" id="SM00970">
    <property type="entry name" value="s48_45"/>
    <property type="match status" value="7"/>
</dbReference>
<dbReference type="GO" id="GO:0009986">
    <property type="term" value="C:cell surface"/>
    <property type="evidence" value="ECO:0007669"/>
    <property type="project" value="UniProtKB-SubCell"/>
</dbReference>
<evidence type="ECO:0000256" key="11">
    <source>
        <dbReference type="SAM" id="Phobius"/>
    </source>
</evidence>
<feature type="region of interest" description="Disordered" evidence="10">
    <location>
        <begin position="1825"/>
        <end position="1875"/>
    </location>
</feature>
<feature type="domain" description="6-Cys" evidence="12">
    <location>
        <begin position="2083"/>
        <end position="2207"/>
    </location>
</feature>
<protein>
    <submittedName>
        <fullName evidence="13">6-cysteine protein, putative</fullName>
    </submittedName>
</protein>
<evidence type="ECO:0000256" key="2">
    <source>
        <dbReference type="ARBA" id="ARBA00004241"/>
    </source>
</evidence>
<accession>A0A1J1H1P7</accession>
<evidence type="ECO:0000256" key="3">
    <source>
        <dbReference type="ARBA" id="ARBA00022475"/>
    </source>
</evidence>
<dbReference type="KEGG" id="prel:PRELSG_0413700"/>
<feature type="compositionally biased region" description="Acidic residues" evidence="10">
    <location>
        <begin position="1838"/>
        <end position="1872"/>
    </location>
</feature>
<evidence type="ECO:0000313" key="13">
    <source>
        <dbReference type="EMBL" id="CRG98787.1"/>
    </source>
</evidence>
<dbReference type="PROSITE" id="PS51701">
    <property type="entry name" value="6_CYS"/>
    <property type="match status" value="8"/>
</dbReference>
<dbReference type="RefSeq" id="XP_028531796.1">
    <property type="nucleotide sequence ID" value="XM_028680284.1"/>
</dbReference>
<dbReference type="Proteomes" id="UP000220158">
    <property type="component" value="Chromosome 4"/>
</dbReference>
<keyword evidence="6 11" id="KW-0472">Membrane</keyword>
<evidence type="ECO:0000259" key="12">
    <source>
        <dbReference type="PROSITE" id="PS51701"/>
    </source>
</evidence>
<keyword evidence="9" id="KW-0175">Coiled coil</keyword>
<feature type="transmembrane region" description="Helical" evidence="11">
    <location>
        <begin position="7"/>
        <end position="23"/>
    </location>
</feature>
<keyword evidence="11" id="KW-1133">Transmembrane helix</keyword>
<feature type="domain" description="6-Cys" evidence="12">
    <location>
        <begin position="1382"/>
        <end position="1579"/>
    </location>
</feature>
<dbReference type="InterPro" id="IPR010884">
    <property type="entry name" value="6_CYS_dom"/>
</dbReference>
<evidence type="ECO:0000256" key="7">
    <source>
        <dbReference type="ARBA" id="ARBA00023157"/>
    </source>
</evidence>
<dbReference type="EMBL" id="LN835299">
    <property type="protein sequence ID" value="CRG98787.1"/>
    <property type="molecule type" value="Genomic_DNA"/>
</dbReference>
<dbReference type="Pfam" id="PF07422">
    <property type="entry name" value="s48_45"/>
    <property type="match status" value="5"/>
</dbReference>
<reference evidence="13 14" key="1">
    <citation type="submission" date="2015-04" db="EMBL/GenBank/DDBJ databases">
        <authorList>
            <consortium name="Pathogen Informatics"/>
        </authorList>
    </citation>
    <scope>NUCLEOTIDE SEQUENCE [LARGE SCALE GENOMIC DNA]</scope>
    <source>
        <strain evidence="13 14">SGS1</strain>
    </source>
</reference>
<feature type="domain" description="6-Cys" evidence="12">
    <location>
        <begin position="1582"/>
        <end position="1729"/>
    </location>
</feature>
<dbReference type="OMA" id="FYCTCED"/>
<feature type="domain" description="6-Cys" evidence="12">
    <location>
        <begin position="696"/>
        <end position="897"/>
    </location>
</feature>
<feature type="domain" description="6-Cys" evidence="12">
    <location>
        <begin position="1230"/>
        <end position="1358"/>
    </location>
</feature>
<keyword evidence="11" id="KW-0812">Transmembrane</keyword>
<feature type="domain" description="6-Cys" evidence="12">
    <location>
        <begin position="900"/>
        <end position="1028"/>
    </location>
</feature>
<dbReference type="InterPro" id="IPR051444">
    <property type="entry name" value="Parasite_Repro/Invasion_Surf"/>
</dbReference>
<gene>
    <name evidence="13" type="primary">P230p</name>
    <name evidence="13" type="ORF">PRELSG_0413700</name>
</gene>
<evidence type="ECO:0000256" key="5">
    <source>
        <dbReference type="ARBA" id="ARBA00022737"/>
    </source>
</evidence>
<dbReference type="OrthoDB" id="381130at2759"/>
<feature type="domain" description="6-Cys" evidence="12">
    <location>
        <begin position="554"/>
        <end position="676"/>
    </location>
</feature>
<name>A0A1J1H1P7_PLARL</name>
<keyword evidence="7" id="KW-1015">Disulfide bond</keyword>
<feature type="coiled-coil region" evidence="9">
    <location>
        <begin position="1938"/>
        <end position="1972"/>
    </location>
</feature>
<keyword evidence="14" id="KW-1185">Reference proteome</keyword>
<keyword evidence="3" id="KW-1003">Cell membrane</keyword>
<evidence type="ECO:0000313" key="14">
    <source>
        <dbReference type="Proteomes" id="UP000220158"/>
    </source>
</evidence>
<organism evidence="13 14">
    <name type="scientific">Plasmodium relictum</name>
    <dbReference type="NCBI Taxonomy" id="85471"/>
    <lineage>
        <taxon>Eukaryota</taxon>
        <taxon>Sar</taxon>
        <taxon>Alveolata</taxon>
        <taxon>Apicomplexa</taxon>
        <taxon>Aconoidasida</taxon>
        <taxon>Haemosporida</taxon>
        <taxon>Plasmodiidae</taxon>
        <taxon>Plasmodium</taxon>
        <taxon>Plasmodium (Haemamoeba)</taxon>
    </lineage>
</organism>
<dbReference type="PANTHER" id="PTHR38796:SF1">
    <property type="entry name" value="ANCHORED PROTEIN, PUTATIVE (AFU_ORTHOLOGUE AFUA_4G09600)-RELATED"/>
    <property type="match status" value="1"/>
</dbReference>
<evidence type="ECO:0000256" key="10">
    <source>
        <dbReference type="SAM" id="MobiDB-lite"/>
    </source>
</evidence>
<dbReference type="GO" id="GO:0005886">
    <property type="term" value="C:plasma membrane"/>
    <property type="evidence" value="ECO:0007669"/>
    <property type="project" value="UniProtKB-SubCell"/>
</dbReference>
<dbReference type="InterPro" id="IPR038160">
    <property type="entry name" value="6_CYS_dom_sf"/>
</dbReference>
<feature type="domain" description="6-Cys" evidence="12">
    <location>
        <begin position="1061"/>
        <end position="1225"/>
    </location>
</feature>
<dbReference type="GeneID" id="39734887"/>